<keyword evidence="12" id="KW-1185">Reference proteome</keyword>
<keyword evidence="4 9" id="KW-0812">Transmembrane</keyword>
<evidence type="ECO:0000259" key="10">
    <source>
        <dbReference type="Pfam" id="PF01618"/>
    </source>
</evidence>
<feature type="transmembrane region" description="Helical" evidence="9">
    <location>
        <begin position="245"/>
        <end position="266"/>
    </location>
</feature>
<dbReference type="InterPro" id="IPR050790">
    <property type="entry name" value="ExbB/TolQ_transport"/>
</dbReference>
<keyword evidence="7 9" id="KW-0472">Membrane</keyword>
<dbReference type="GO" id="GO:0017038">
    <property type="term" value="P:protein import"/>
    <property type="evidence" value="ECO:0007669"/>
    <property type="project" value="TreeGrafter"/>
</dbReference>
<dbReference type="PANTHER" id="PTHR30625">
    <property type="entry name" value="PROTEIN TOLQ"/>
    <property type="match status" value="1"/>
</dbReference>
<dbReference type="InterPro" id="IPR002898">
    <property type="entry name" value="MotA_ExbB_proton_chnl"/>
</dbReference>
<keyword evidence="3" id="KW-1003">Cell membrane</keyword>
<keyword evidence="5 8" id="KW-0653">Protein transport</keyword>
<evidence type="ECO:0000256" key="9">
    <source>
        <dbReference type="SAM" id="Phobius"/>
    </source>
</evidence>
<feature type="transmembrane region" description="Helical" evidence="9">
    <location>
        <begin position="20"/>
        <end position="41"/>
    </location>
</feature>
<dbReference type="GO" id="GO:0005886">
    <property type="term" value="C:plasma membrane"/>
    <property type="evidence" value="ECO:0007669"/>
    <property type="project" value="UniProtKB-SubCell"/>
</dbReference>
<evidence type="ECO:0000256" key="7">
    <source>
        <dbReference type="ARBA" id="ARBA00023136"/>
    </source>
</evidence>
<evidence type="ECO:0000256" key="8">
    <source>
        <dbReference type="RuleBase" id="RU004057"/>
    </source>
</evidence>
<reference evidence="11" key="1">
    <citation type="submission" date="2019-11" db="EMBL/GenBank/DDBJ databases">
        <title>Description of Pedobacter sp. LMG 31464T.</title>
        <authorList>
            <person name="Carlier A."/>
            <person name="Qi S."/>
            <person name="Vandamme P."/>
        </authorList>
    </citation>
    <scope>NUCLEOTIDE SEQUENCE</scope>
    <source>
        <strain evidence="11">LMG 31464</strain>
    </source>
</reference>
<evidence type="ECO:0000256" key="6">
    <source>
        <dbReference type="ARBA" id="ARBA00022989"/>
    </source>
</evidence>
<feature type="domain" description="MotA/TolQ/ExbB proton channel" evidence="10">
    <location>
        <begin position="151"/>
        <end position="277"/>
    </location>
</feature>
<evidence type="ECO:0000313" key="11">
    <source>
        <dbReference type="EMBL" id="MBB2146012.1"/>
    </source>
</evidence>
<keyword evidence="6 9" id="KW-1133">Transmembrane helix</keyword>
<feature type="transmembrane region" description="Helical" evidence="9">
    <location>
        <begin position="198"/>
        <end position="225"/>
    </location>
</feature>
<keyword evidence="2 8" id="KW-0813">Transport</keyword>
<evidence type="ECO:0000256" key="3">
    <source>
        <dbReference type="ARBA" id="ARBA00022475"/>
    </source>
</evidence>
<comment type="subcellular location">
    <subcellularLocation>
        <location evidence="1">Cell membrane</location>
        <topology evidence="1">Multi-pass membrane protein</topology>
    </subcellularLocation>
    <subcellularLocation>
        <location evidence="8">Membrane</location>
        <topology evidence="8">Multi-pass membrane protein</topology>
    </subcellularLocation>
</comment>
<comment type="similarity">
    <text evidence="8">Belongs to the exbB/tolQ family.</text>
</comment>
<proteinExistence type="inferred from homology"/>
<name>A0A923DXS7_9SPHI</name>
<evidence type="ECO:0000256" key="2">
    <source>
        <dbReference type="ARBA" id="ARBA00022448"/>
    </source>
</evidence>
<evidence type="ECO:0000256" key="1">
    <source>
        <dbReference type="ARBA" id="ARBA00004651"/>
    </source>
</evidence>
<sequence>MANAPKPTTVKKESSTASNLFATLVIPICILIGVTLFIFVLGKPSNFTIDDSIAKANSTVSLAFFNDDTAHILPKVGNYGGMAYKGGFIVPILMGMLLMVFVFSIERLIVIGKATGKGSLDSFVKKIQSLLSSGNISAAAAECDKQEGSVANVIKSGLKKYGEMETEQNMDTDQKCLAIQKDIEEATSLEMPMLEQNLTIIATLVSVGTLMGLLGTVTGMIKAFGGLANSGAPDQAALATGISEALINTATGIGTSTLAIIMYNILTSKIDKLTYAIDEAGFSIIQTYASTHK</sequence>
<evidence type="ECO:0000313" key="12">
    <source>
        <dbReference type="Proteomes" id="UP000601055"/>
    </source>
</evidence>
<feature type="transmembrane region" description="Helical" evidence="9">
    <location>
        <begin position="88"/>
        <end position="110"/>
    </location>
</feature>
<dbReference type="RefSeq" id="WP_182922686.1">
    <property type="nucleotide sequence ID" value="NZ_WNXD01000002.1"/>
</dbReference>
<dbReference type="Pfam" id="PF01618">
    <property type="entry name" value="MotA_ExbB"/>
    <property type="match status" value="1"/>
</dbReference>
<accession>A0A923DXS7</accession>
<gene>
    <name evidence="11" type="ORF">GM921_10970</name>
</gene>
<dbReference type="PANTHER" id="PTHR30625:SF15">
    <property type="entry name" value="BIOPOLYMER TRANSPORT PROTEIN EXBB"/>
    <property type="match status" value="1"/>
</dbReference>
<organism evidence="11 12">
    <name type="scientific">Pedobacter planticolens</name>
    <dbReference type="NCBI Taxonomy" id="2679964"/>
    <lineage>
        <taxon>Bacteria</taxon>
        <taxon>Pseudomonadati</taxon>
        <taxon>Bacteroidota</taxon>
        <taxon>Sphingobacteriia</taxon>
        <taxon>Sphingobacteriales</taxon>
        <taxon>Sphingobacteriaceae</taxon>
        <taxon>Pedobacter</taxon>
    </lineage>
</organism>
<evidence type="ECO:0000256" key="5">
    <source>
        <dbReference type="ARBA" id="ARBA00022927"/>
    </source>
</evidence>
<evidence type="ECO:0000256" key="4">
    <source>
        <dbReference type="ARBA" id="ARBA00022692"/>
    </source>
</evidence>
<dbReference type="AlphaFoldDB" id="A0A923DXS7"/>
<protein>
    <submittedName>
        <fullName evidence="11">MotA/TolQ/ExbB proton channel family protein</fullName>
    </submittedName>
</protein>
<comment type="caution">
    <text evidence="11">The sequence shown here is derived from an EMBL/GenBank/DDBJ whole genome shotgun (WGS) entry which is preliminary data.</text>
</comment>
<dbReference type="EMBL" id="WNXD01000002">
    <property type="protein sequence ID" value="MBB2146012.1"/>
    <property type="molecule type" value="Genomic_DNA"/>
</dbReference>
<dbReference type="Proteomes" id="UP000601055">
    <property type="component" value="Unassembled WGS sequence"/>
</dbReference>